<dbReference type="InterPro" id="IPR027417">
    <property type="entry name" value="P-loop_NTPase"/>
</dbReference>
<dbReference type="GO" id="GO:0009626">
    <property type="term" value="P:plant-type hypersensitive response"/>
    <property type="evidence" value="ECO:0007669"/>
    <property type="project" value="UniProtKB-KW"/>
</dbReference>
<dbReference type="Gene3D" id="1.10.8.430">
    <property type="entry name" value="Helical domain of apoptotic protease-activating factors"/>
    <property type="match status" value="1"/>
</dbReference>
<dbReference type="GO" id="GO:0051607">
    <property type="term" value="P:defense response to virus"/>
    <property type="evidence" value="ECO:0007669"/>
    <property type="project" value="UniProtKB-ARBA"/>
</dbReference>
<evidence type="ECO:0000259" key="12">
    <source>
        <dbReference type="Pfam" id="PF23559"/>
    </source>
</evidence>
<comment type="similarity">
    <text evidence="3">Belongs to the disease resistance NB-LRR family.</text>
</comment>
<evidence type="ECO:0000259" key="11">
    <source>
        <dbReference type="Pfam" id="PF00931"/>
    </source>
</evidence>
<comment type="function">
    <text evidence="1">Confers resistance to late blight (Phytophthora infestans) races carrying the avirulence gene Avr1. Resistance proteins guard the plant against pathogens that contain an appropriate avirulence protein via an indirect interaction with this avirulence protein. That triggers a defense system including the hypersensitive response, which restricts the pathogen growth.</text>
</comment>
<reference evidence="15 16" key="2">
    <citation type="submission" date="2025-04" db="UniProtKB">
        <authorList>
            <consortium name="RefSeq"/>
        </authorList>
    </citation>
    <scope>IDENTIFICATION</scope>
    <source>
        <tissue evidence="15 16">Leaves</tissue>
    </source>
</reference>
<keyword evidence="14" id="KW-1185">Reference proteome</keyword>
<evidence type="ECO:0000256" key="10">
    <source>
        <dbReference type="ARBA" id="ARBA00022840"/>
    </source>
</evidence>
<dbReference type="GO" id="GO:0005737">
    <property type="term" value="C:cytoplasm"/>
    <property type="evidence" value="ECO:0007669"/>
    <property type="project" value="UniProtKB-SubCell"/>
</dbReference>
<evidence type="ECO:0000256" key="2">
    <source>
        <dbReference type="ARBA" id="ARBA00004496"/>
    </source>
</evidence>
<evidence type="ECO:0000259" key="13">
    <source>
        <dbReference type="Pfam" id="PF23598"/>
    </source>
</evidence>
<dbReference type="FunFam" id="1.10.10.10:FF:000322">
    <property type="entry name" value="Probable disease resistance protein At1g63360"/>
    <property type="match status" value="1"/>
</dbReference>
<evidence type="ECO:0000256" key="1">
    <source>
        <dbReference type="ARBA" id="ARBA00002074"/>
    </source>
</evidence>
<feature type="domain" description="Disease resistance R13L4/SHOC-2-like LRR" evidence="13">
    <location>
        <begin position="781"/>
        <end position="1106"/>
    </location>
</feature>
<evidence type="ECO:0000256" key="9">
    <source>
        <dbReference type="ARBA" id="ARBA00022821"/>
    </source>
</evidence>
<dbReference type="Proteomes" id="UP001652660">
    <property type="component" value="Chromosome 11c"/>
</dbReference>
<dbReference type="Pfam" id="PF00931">
    <property type="entry name" value="NB-ARC"/>
    <property type="match status" value="1"/>
</dbReference>
<evidence type="ECO:0000313" key="14">
    <source>
        <dbReference type="Proteomes" id="UP001652660"/>
    </source>
</evidence>
<proteinExistence type="inferred from homology"/>
<dbReference type="GO" id="GO:0005524">
    <property type="term" value="F:ATP binding"/>
    <property type="evidence" value="ECO:0007669"/>
    <property type="project" value="UniProtKB-KW"/>
</dbReference>
<dbReference type="FunFam" id="3.40.50.300:FF:001091">
    <property type="entry name" value="Probable disease resistance protein At1g61300"/>
    <property type="match status" value="1"/>
</dbReference>
<evidence type="ECO:0000256" key="4">
    <source>
        <dbReference type="ARBA" id="ARBA00022490"/>
    </source>
</evidence>
<keyword evidence="10" id="KW-0067">ATP-binding</keyword>
<dbReference type="RefSeq" id="XP_027096487.1">
    <property type="nucleotide sequence ID" value="XM_027240686.1"/>
</dbReference>
<dbReference type="Gene3D" id="3.80.10.10">
    <property type="entry name" value="Ribonuclease Inhibitor"/>
    <property type="match status" value="1"/>
</dbReference>
<dbReference type="RefSeq" id="XP_027096486.1">
    <property type="nucleotide sequence ID" value="XM_027240685.1"/>
</dbReference>
<keyword evidence="4" id="KW-0963">Cytoplasm</keyword>
<dbReference type="InterPro" id="IPR036388">
    <property type="entry name" value="WH-like_DNA-bd_sf"/>
</dbReference>
<dbReference type="InterPro" id="IPR055414">
    <property type="entry name" value="LRR_R13L4/SHOC2-like"/>
</dbReference>
<dbReference type="Pfam" id="PF23598">
    <property type="entry name" value="LRR_14"/>
    <property type="match status" value="1"/>
</dbReference>
<name>A0A6P6V3M7_COFAR</name>
<dbReference type="GO" id="GO:0043531">
    <property type="term" value="F:ADP binding"/>
    <property type="evidence" value="ECO:0007669"/>
    <property type="project" value="InterPro"/>
</dbReference>
<dbReference type="Gene3D" id="3.40.50.300">
    <property type="entry name" value="P-loop containing nucleotide triphosphate hydrolases"/>
    <property type="match status" value="1"/>
</dbReference>
<keyword evidence="9" id="KW-0611">Plant defense</keyword>
<feature type="domain" description="NB-ARC" evidence="11">
    <location>
        <begin position="414"/>
        <end position="575"/>
    </location>
</feature>
<dbReference type="SUPFAM" id="SSF52540">
    <property type="entry name" value="P-loop containing nucleoside triphosphate hydrolases"/>
    <property type="match status" value="1"/>
</dbReference>
<sequence length="1126" mass="128166">MATYAALASLLQTLDYLLKFPLLILEVKKMKAEALKPKLDELLLLLTAGEPSAVWSSGSGSCLWELIEETDRSLQSSVEDFIEALGRSHAADTSEIRQRLLLYFTSSTKPKSELLAEGKPQIFKEITSFEENLRKFLHSTVQDCLSGRPNHFLYRYGHVEEDLNPRELPDFFIQIVYSQVDSETPVVDSPFSSPSSETDDPYVDKLDSTVQHSNGTISFPDLEQLLSLAFRQSQLPVIVNKMGHLWRTCRRVDDSITSFSKATSDLTTLHQDIRFLLTFLKEDSSNIFCPHHELLKCMKDVADRARVPVEQCMVDYQIESIITYPFCLLAGIPAKLQDSGKILECAVDRIFYGKKGICQYLVQASMQIQPIKEMITKINDESSSAHTSISSISLRHLNKDDIVVGLDDELVSLLEGLTRVPSGLEIVTILGMGGIGKTTLARKAFRHSYTEYHFYCRAWITVSQVYQVRDLLLGLLGCLGHSTDKLVEKNDAQLAEVVYRSLKGKRYLIVMDDIWSIDAWNDVKRCFPDDKTGSRILLTSRVTELASYINAKKPPHCMSLLDTEQSWELLEKLVFGIASCPPELEKYGKLIAKRCQGLPLAIVVMAGVLSRAVRTCDCWNNFAEKVCAIISTNPEECLDILALSYNYLPHHLKACFLHMAAFPEDCEIEVQKLINLWAAEGFLDPQSSENLEQVAEEYLEDLIGRNLVFIEKKCFGGKVKTCRLHDFLRELCLREAQKEDFMHVIQKRGTKRSRVGLRNQHRLSFHLDPYSDVAAAPGIPHVSSFMCFTLGTNIVPNILFFQLGFKVLRVLDIFFLHFDYFPARILKLIHLRYLALSATYELPASVSQLRNLQTLVIHGPWHCRESGSSPTLLLEYWSMPSLRHLQCSVTIYLKNPPGANSELPQLFVPKNLQTLSTIKISCCTKEVFSVMPHLKKLEICETEEDCGICEPSVLLGNLQYLKELETLECCFYKQRVEARQISFFSALPCSLRQLSLSWSYLPWEDTSLIGMLPRLEVLKLKHFAFHGPKWEPKANGFCRLTHLLIENTDLVHWEAAVHHFPRLQYLVLKSCKLLEEIPFDVEEIGTLQRIELHHCNRTTEILAREIQEQVEGIEVVIRSEQNPDRA</sequence>
<reference evidence="14" key="1">
    <citation type="journal article" date="2025" name="Foods">
        <title>Unveiling the Microbial Signatures of Arabica Coffee Cherries: Insights into Ripeness Specific Diversity, Functional Traits, and Implications for Quality and Safety.</title>
        <authorList>
            <consortium name="RefSeq"/>
            <person name="Tenea G.N."/>
            <person name="Cifuentes V."/>
            <person name="Reyes P."/>
            <person name="Cevallos-Vallejos M."/>
        </authorList>
    </citation>
    <scope>NUCLEOTIDE SEQUENCE [LARGE SCALE GENOMIC DNA]</scope>
</reference>
<dbReference type="InterPro" id="IPR032675">
    <property type="entry name" value="LRR_dom_sf"/>
</dbReference>
<gene>
    <name evidence="15 16" type="primary">LOC113716382</name>
</gene>
<keyword evidence="5" id="KW-0433">Leucine-rich repeat</keyword>
<evidence type="ECO:0000256" key="5">
    <source>
        <dbReference type="ARBA" id="ARBA00022614"/>
    </source>
</evidence>
<evidence type="ECO:0000256" key="7">
    <source>
        <dbReference type="ARBA" id="ARBA00022737"/>
    </source>
</evidence>
<dbReference type="PANTHER" id="PTHR23155">
    <property type="entry name" value="DISEASE RESISTANCE PROTEIN RP"/>
    <property type="match status" value="1"/>
</dbReference>
<evidence type="ECO:0000256" key="3">
    <source>
        <dbReference type="ARBA" id="ARBA00008894"/>
    </source>
</evidence>
<dbReference type="OrthoDB" id="1478287at2759"/>
<dbReference type="InterPro" id="IPR002182">
    <property type="entry name" value="NB-ARC"/>
</dbReference>
<dbReference type="PRINTS" id="PR00364">
    <property type="entry name" value="DISEASERSIST"/>
</dbReference>
<keyword evidence="7" id="KW-0677">Repeat</keyword>
<dbReference type="GeneID" id="113716382"/>
<dbReference type="AlphaFoldDB" id="A0A6P6V3M7"/>
<feature type="domain" description="Disease resistance protein winged helix" evidence="12">
    <location>
        <begin position="662"/>
        <end position="731"/>
    </location>
</feature>
<evidence type="ECO:0000313" key="15">
    <source>
        <dbReference type="RefSeq" id="XP_027096486.1"/>
    </source>
</evidence>
<keyword evidence="8" id="KW-0547">Nucleotide-binding</keyword>
<comment type="subcellular location">
    <subcellularLocation>
        <location evidence="2">Cytoplasm</location>
    </subcellularLocation>
</comment>
<dbReference type="SUPFAM" id="SSF52058">
    <property type="entry name" value="L domain-like"/>
    <property type="match status" value="1"/>
</dbReference>
<dbReference type="Pfam" id="PF23559">
    <property type="entry name" value="WHD_DRP"/>
    <property type="match status" value="1"/>
</dbReference>
<accession>A0A6P6V3M7</accession>
<evidence type="ECO:0000256" key="6">
    <source>
        <dbReference type="ARBA" id="ARBA00022667"/>
    </source>
</evidence>
<dbReference type="InterPro" id="IPR058922">
    <property type="entry name" value="WHD_DRP"/>
</dbReference>
<evidence type="ECO:0000256" key="8">
    <source>
        <dbReference type="ARBA" id="ARBA00022741"/>
    </source>
</evidence>
<protein>
    <submittedName>
        <fullName evidence="15 16">Late blight resistance protein homolog R1A-3</fullName>
    </submittedName>
</protein>
<dbReference type="InterPro" id="IPR044974">
    <property type="entry name" value="Disease_R_plants"/>
</dbReference>
<dbReference type="PANTHER" id="PTHR23155:SF1152">
    <property type="entry name" value="AAA+ ATPASE DOMAIN-CONTAINING PROTEIN"/>
    <property type="match status" value="1"/>
</dbReference>
<dbReference type="Gene3D" id="1.10.10.10">
    <property type="entry name" value="Winged helix-like DNA-binding domain superfamily/Winged helix DNA-binding domain"/>
    <property type="match status" value="1"/>
</dbReference>
<dbReference type="InterPro" id="IPR042197">
    <property type="entry name" value="Apaf_helical"/>
</dbReference>
<evidence type="ECO:0000313" key="16">
    <source>
        <dbReference type="RefSeq" id="XP_027096487.1"/>
    </source>
</evidence>
<keyword evidence="6" id="KW-0381">Hypersensitive response</keyword>
<organism evidence="14 16">
    <name type="scientific">Coffea arabica</name>
    <name type="common">Arabian coffee</name>
    <dbReference type="NCBI Taxonomy" id="13443"/>
    <lineage>
        <taxon>Eukaryota</taxon>
        <taxon>Viridiplantae</taxon>
        <taxon>Streptophyta</taxon>
        <taxon>Embryophyta</taxon>
        <taxon>Tracheophyta</taxon>
        <taxon>Spermatophyta</taxon>
        <taxon>Magnoliopsida</taxon>
        <taxon>eudicotyledons</taxon>
        <taxon>Gunneridae</taxon>
        <taxon>Pentapetalae</taxon>
        <taxon>asterids</taxon>
        <taxon>lamiids</taxon>
        <taxon>Gentianales</taxon>
        <taxon>Rubiaceae</taxon>
        <taxon>Ixoroideae</taxon>
        <taxon>Gardenieae complex</taxon>
        <taxon>Bertiereae - Coffeeae clade</taxon>
        <taxon>Coffeeae</taxon>
        <taxon>Coffea</taxon>
    </lineage>
</organism>